<dbReference type="RefSeq" id="WP_281284649.1">
    <property type="nucleotide sequence ID" value="NZ_JBHMDG010000015.1"/>
</dbReference>
<dbReference type="EMBL" id="JBHMDG010000015">
    <property type="protein sequence ID" value="MFB9313912.1"/>
    <property type="molecule type" value="Genomic_DNA"/>
</dbReference>
<keyword evidence="3" id="KW-1185">Reference proteome</keyword>
<evidence type="ECO:0008006" key="4">
    <source>
        <dbReference type="Google" id="ProtNLM"/>
    </source>
</evidence>
<comment type="caution">
    <text evidence="2">The sequence shown here is derived from an EMBL/GenBank/DDBJ whole genome shotgun (WGS) entry which is preliminary data.</text>
</comment>
<feature type="region of interest" description="Disordered" evidence="1">
    <location>
        <begin position="1"/>
        <end position="43"/>
    </location>
</feature>
<reference evidence="2 3" key="1">
    <citation type="submission" date="2024-09" db="EMBL/GenBank/DDBJ databases">
        <authorList>
            <person name="Sun Q."/>
            <person name="Mori K."/>
        </authorList>
    </citation>
    <scope>NUCLEOTIDE SEQUENCE [LARGE SCALE GENOMIC DNA]</scope>
    <source>
        <strain evidence="2 3">JCM 9626</strain>
    </source>
</reference>
<gene>
    <name evidence="2" type="ORF">ACFFRI_12730</name>
</gene>
<sequence length="43" mass="4568">MTTTPQDPQPATPEEHPDVVPSLEPTQPYADPQTSPAPEPEGS</sequence>
<organism evidence="2 3">
    <name type="scientific">Nocardioides plantarum</name>
    <dbReference type="NCBI Taxonomy" id="29299"/>
    <lineage>
        <taxon>Bacteria</taxon>
        <taxon>Bacillati</taxon>
        <taxon>Actinomycetota</taxon>
        <taxon>Actinomycetes</taxon>
        <taxon>Propionibacteriales</taxon>
        <taxon>Nocardioidaceae</taxon>
        <taxon>Nocardioides</taxon>
    </lineage>
</organism>
<name>A0ABV5KAZ8_9ACTN</name>
<evidence type="ECO:0000256" key="1">
    <source>
        <dbReference type="SAM" id="MobiDB-lite"/>
    </source>
</evidence>
<proteinExistence type="predicted"/>
<evidence type="ECO:0000313" key="3">
    <source>
        <dbReference type="Proteomes" id="UP001589750"/>
    </source>
</evidence>
<accession>A0ABV5KAZ8</accession>
<protein>
    <recommendedName>
        <fullName evidence="4">Stereocilin</fullName>
    </recommendedName>
</protein>
<dbReference type="Proteomes" id="UP001589750">
    <property type="component" value="Unassembled WGS sequence"/>
</dbReference>
<evidence type="ECO:0000313" key="2">
    <source>
        <dbReference type="EMBL" id="MFB9313912.1"/>
    </source>
</evidence>